<dbReference type="SUPFAM" id="SSF48452">
    <property type="entry name" value="TPR-like"/>
    <property type="match status" value="1"/>
</dbReference>
<organism evidence="3 4">
    <name type="scientific">Acanthaster planci</name>
    <name type="common">Crown-of-thorns starfish</name>
    <dbReference type="NCBI Taxonomy" id="133434"/>
    <lineage>
        <taxon>Eukaryota</taxon>
        <taxon>Metazoa</taxon>
        <taxon>Echinodermata</taxon>
        <taxon>Eleutherozoa</taxon>
        <taxon>Asterozoa</taxon>
        <taxon>Asteroidea</taxon>
        <taxon>Valvatacea</taxon>
        <taxon>Valvatida</taxon>
        <taxon>Acanthasteridae</taxon>
        <taxon>Acanthaster</taxon>
    </lineage>
</organism>
<evidence type="ECO:0000256" key="1">
    <source>
        <dbReference type="PROSITE-ProRule" id="PRU00339"/>
    </source>
</evidence>
<dbReference type="RefSeq" id="XP_022088191.1">
    <property type="nucleotide sequence ID" value="XM_022232499.1"/>
</dbReference>
<dbReference type="GeneID" id="110977950"/>
<dbReference type="OMA" id="MERHRYW"/>
<evidence type="ECO:0000313" key="4">
    <source>
        <dbReference type="RefSeq" id="XP_022088191.1"/>
    </source>
</evidence>
<reference evidence="4" key="1">
    <citation type="submission" date="2025-08" db="UniProtKB">
        <authorList>
            <consortium name="RefSeq"/>
        </authorList>
    </citation>
    <scope>IDENTIFICATION</scope>
</reference>
<evidence type="ECO:0000256" key="2">
    <source>
        <dbReference type="SAM" id="Coils"/>
    </source>
</evidence>
<dbReference type="InterPro" id="IPR011990">
    <property type="entry name" value="TPR-like_helical_dom_sf"/>
</dbReference>
<dbReference type="Gene3D" id="1.25.40.10">
    <property type="entry name" value="Tetratricopeptide repeat domain"/>
    <property type="match status" value="1"/>
</dbReference>
<keyword evidence="2" id="KW-0175">Coiled coil</keyword>
<dbReference type="SMART" id="SM00028">
    <property type="entry name" value="TPR"/>
    <property type="match status" value="1"/>
</dbReference>
<proteinExistence type="predicted"/>
<keyword evidence="3" id="KW-1185">Reference proteome</keyword>
<dbReference type="OrthoDB" id="2357150at2759"/>
<accession>A0A8B7Y8X4</accession>
<feature type="coiled-coil region" evidence="2">
    <location>
        <begin position="69"/>
        <end position="96"/>
    </location>
</feature>
<keyword evidence="1" id="KW-0802">TPR repeat</keyword>
<dbReference type="Pfam" id="PF13432">
    <property type="entry name" value="TPR_16"/>
    <property type="match status" value="1"/>
</dbReference>
<sequence>MNQTNRKKEDADKLLQSVREKAKNPREVQLKGFHIASLYAQAREFDRALHHVQDYLAVKPSDVRAHRLLGEIHEALQDAEKAIQSYRRALELNESQKDLVLRVADLYCRVDCDMERHRYWAERAEKFFPG</sequence>
<protein>
    <submittedName>
        <fullName evidence="4">RANBP2-like and GRIP domain-containing protein 5/6</fullName>
    </submittedName>
</protein>
<gene>
    <name evidence="4" type="primary">LOC110977950</name>
</gene>
<dbReference type="Proteomes" id="UP000694845">
    <property type="component" value="Unplaced"/>
</dbReference>
<evidence type="ECO:0000313" key="3">
    <source>
        <dbReference type="Proteomes" id="UP000694845"/>
    </source>
</evidence>
<name>A0A8B7Y8X4_ACAPL</name>
<dbReference type="PROSITE" id="PS50005">
    <property type="entry name" value="TPR"/>
    <property type="match status" value="1"/>
</dbReference>
<dbReference type="KEGG" id="aplc:110977950"/>
<dbReference type="InterPro" id="IPR019734">
    <property type="entry name" value="TPR_rpt"/>
</dbReference>
<dbReference type="AlphaFoldDB" id="A0A8B7Y8X4"/>
<feature type="non-terminal residue" evidence="4">
    <location>
        <position position="130"/>
    </location>
</feature>
<feature type="repeat" description="TPR" evidence="1">
    <location>
        <begin position="63"/>
        <end position="96"/>
    </location>
</feature>